<evidence type="ECO:0000256" key="1">
    <source>
        <dbReference type="ARBA" id="ARBA00004141"/>
    </source>
</evidence>
<organism evidence="8 9">
    <name type="scientific">Candidatus Nephthysia bennettiae</name>
    <dbReference type="NCBI Taxonomy" id="3127016"/>
    <lineage>
        <taxon>Bacteria</taxon>
        <taxon>Bacillati</taxon>
        <taxon>Candidatus Dormiibacterota</taxon>
        <taxon>Candidatus Dormibacteria</taxon>
        <taxon>Candidatus Dormibacterales</taxon>
        <taxon>Candidatus Dormibacteraceae</taxon>
        <taxon>Candidatus Nephthysia</taxon>
    </lineage>
</organism>
<feature type="transmembrane region" description="Helical" evidence="6">
    <location>
        <begin position="85"/>
        <end position="105"/>
    </location>
</feature>
<evidence type="ECO:0000256" key="6">
    <source>
        <dbReference type="SAM" id="Phobius"/>
    </source>
</evidence>
<evidence type="ECO:0000256" key="4">
    <source>
        <dbReference type="ARBA" id="ARBA00022989"/>
    </source>
</evidence>
<feature type="transmembrane region" description="Helical" evidence="6">
    <location>
        <begin position="49"/>
        <end position="73"/>
    </location>
</feature>
<evidence type="ECO:0000256" key="2">
    <source>
        <dbReference type="ARBA" id="ARBA00006143"/>
    </source>
</evidence>
<reference evidence="8" key="1">
    <citation type="submission" date="2020-10" db="EMBL/GenBank/DDBJ databases">
        <title>Ca. Dormibacterota MAGs.</title>
        <authorList>
            <person name="Montgomery K."/>
        </authorList>
    </citation>
    <scope>NUCLEOTIDE SEQUENCE [LARGE SCALE GENOMIC DNA]</scope>
    <source>
        <strain evidence="8">SC8812_S17_10</strain>
    </source>
</reference>
<comment type="caution">
    <text evidence="8">The sequence shown here is derived from an EMBL/GenBank/DDBJ whole genome shotgun (WGS) entry which is preliminary data.</text>
</comment>
<gene>
    <name evidence="8" type="ORF">JF922_07080</name>
</gene>
<comment type="similarity">
    <text evidence="2">Belongs to the DsbD family.</text>
</comment>
<dbReference type="GO" id="GO:0016020">
    <property type="term" value="C:membrane"/>
    <property type="evidence" value="ECO:0007669"/>
    <property type="project" value="UniProtKB-SubCell"/>
</dbReference>
<comment type="subcellular location">
    <subcellularLocation>
        <location evidence="1">Membrane</location>
        <topology evidence="1">Multi-pass membrane protein</topology>
    </subcellularLocation>
</comment>
<keyword evidence="9" id="KW-1185">Reference proteome</keyword>
<keyword evidence="4 6" id="KW-1133">Transmembrane helix</keyword>
<dbReference type="PANTHER" id="PTHR31272:SF4">
    <property type="entry name" value="CYTOCHROME C-TYPE BIOGENESIS PROTEIN HI_1454-RELATED"/>
    <property type="match status" value="1"/>
</dbReference>
<dbReference type="InterPro" id="IPR003834">
    <property type="entry name" value="Cyt_c_assmbl_TM_dom"/>
</dbReference>
<dbReference type="InterPro" id="IPR051790">
    <property type="entry name" value="Cytochrome_c-biogenesis_DsbD"/>
</dbReference>
<feature type="domain" description="Cytochrome C biogenesis protein transmembrane" evidence="7">
    <location>
        <begin position="9"/>
        <end position="193"/>
    </location>
</feature>
<evidence type="ECO:0000259" key="7">
    <source>
        <dbReference type="Pfam" id="PF02683"/>
    </source>
</evidence>
<feature type="transmembrane region" description="Helical" evidence="6">
    <location>
        <begin position="125"/>
        <end position="149"/>
    </location>
</feature>
<evidence type="ECO:0000256" key="5">
    <source>
        <dbReference type="ARBA" id="ARBA00023136"/>
    </source>
</evidence>
<dbReference type="AlphaFoldDB" id="A0A934K0Y1"/>
<proteinExistence type="inferred from homology"/>
<dbReference type="Proteomes" id="UP000612893">
    <property type="component" value="Unassembled WGS sequence"/>
</dbReference>
<dbReference type="PANTHER" id="PTHR31272">
    <property type="entry name" value="CYTOCHROME C-TYPE BIOGENESIS PROTEIN HI_1454-RELATED"/>
    <property type="match status" value="1"/>
</dbReference>
<feature type="transmembrane region" description="Helical" evidence="6">
    <location>
        <begin position="161"/>
        <end position="181"/>
    </location>
</feature>
<dbReference type="Pfam" id="PF02683">
    <property type="entry name" value="DsbD_TM"/>
    <property type="match status" value="1"/>
</dbReference>
<feature type="transmembrane region" description="Helical" evidence="6">
    <location>
        <begin position="193"/>
        <end position="215"/>
    </location>
</feature>
<sequence length="237" mass="24366">MDNVALPLLALAAGVLSFSSPCTLPLVPGYLGYMSGVSAGSGRGRALGAAGLFVIGFAIVFTALGAVASELGAALLEHRPLIEKLAGALIVVLGLFVLGLAPLPFLMREGRPFLERVRPGPSGALLLGAAFAFGWTPCVGPVLGSILLLAAGQRTLGAGALLLFLYSLGLGLPFLGAALFLDRFQAVSAWLRRHATVINAAGGVLLVVMGTLVFAGRLTEVLSPALELYARLKWPPI</sequence>
<dbReference type="RefSeq" id="WP_338200365.1">
    <property type="nucleotide sequence ID" value="NZ_JAEKNR010000082.1"/>
</dbReference>
<evidence type="ECO:0000256" key="3">
    <source>
        <dbReference type="ARBA" id="ARBA00022692"/>
    </source>
</evidence>
<evidence type="ECO:0000313" key="9">
    <source>
        <dbReference type="Proteomes" id="UP000612893"/>
    </source>
</evidence>
<protein>
    <submittedName>
        <fullName evidence="8">Cytochrome C biogenesis protein</fullName>
    </submittedName>
</protein>
<dbReference type="EMBL" id="JAEKNR010000082">
    <property type="protein sequence ID" value="MBJ7597834.1"/>
    <property type="molecule type" value="Genomic_DNA"/>
</dbReference>
<name>A0A934K0Y1_9BACT</name>
<evidence type="ECO:0000313" key="8">
    <source>
        <dbReference type="EMBL" id="MBJ7597834.1"/>
    </source>
</evidence>
<accession>A0A934K0Y1</accession>
<keyword evidence="5 6" id="KW-0472">Membrane</keyword>
<keyword evidence="3 6" id="KW-0812">Transmembrane</keyword>